<gene>
    <name evidence="2" type="ORF">COHA_007237</name>
</gene>
<protein>
    <submittedName>
        <fullName evidence="2">Uncharacterized protein</fullName>
    </submittedName>
</protein>
<dbReference type="EMBL" id="JADXDR010000109">
    <property type="protein sequence ID" value="KAI7838997.1"/>
    <property type="molecule type" value="Genomic_DNA"/>
</dbReference>
<feature type="region of interest" description="Disordered" evidence="1">
    <location>
        <begin position="149"/>
        <end position="173"/>
    </location>
</feature>
<dbReference type="AlphaFoldDB" id="A0AAD5DJ68"/>
<comment type="caution">
    <text evidence="2">The sequence shown here is derived from an EMBL/GenBank/DDBJ whole genome shotgun (WGS) entry which is preliminary data.</text>
</comment>
<organism evidence="2 3">
    <name type="scientific">Chlorella ohadii</name>
    <dbReference type="NCBI Taxonomy" id="2649997"/>
    <lineage>
        <taxon>Eukaryota</taxon>
        <taxon>Viridiplantae</taxon>
        <taxon>Chlorophyta</taxon>
        <taxon>core chlorophytes</taxon>
        <taxon>Trebouxiophyceae</taxon>
        <taxon>Chlorellales</taxon>
        <taxon>Chlorellaceae</taxon>
        <taxon>Chlorella clade</taxon>
        <taxon>Chlorella</taxon>
    </lineage>
</organism>
<feature type="compositionally biased region" description="Acidic residues" evidence="1">
    <location>
        <begin position="416"/>
        <end position="426"/>
    </location>
</feature>
<feature type="region of interest" description="Disordered" evidence="1">
    <location>
        <begin position="486"/>
        <end position="551"/>
    </location>
</feature>
<feature type="region of interest" description="Disordered" evidence="1">
    <location>
        <begin position="414"/>
        <end position="440"/>
    </location>
</feature>
<feature type="compositionally biased region" description="Low complexity" evidence="1">
    <location>
        <begin position="523"/>
        <end position="549"/>
    </location>
</feature>
<feature type="compositionally biased region" description="Low complexity" evidence="1">
    <location>
        <begin position="486"/>
        <end position="515"/>
    </location>
</feature>
<accession>A0AAD5DJ68</accession>
<evidence type="ECO:0000313" key="2">
    <source>
        <dbReference type="EMBL" id="KAI7838997.1"/>
    </source>
</evidence>
<proteinExistence type="predicted"/>
<reference evidence="2" key="1">
    <citation type="submission" date="2020-11" db="EMBL/GenBank/DDBJ databases">
        <title>Chlorella ohadii genome sequencing and assembly.</title>
        <authorList>
            <person name="Murik O."/>
            <person name="Treves H."/>
            <person name="Kedem I."/>
            <person name="Shotland Y."/>
            <person name="Kaplan A."/>
        </authorList>
    </citation>
    <scope>NUCLEOTIDE SEQUENCE</scope>
    <source>
        <strain evidence="2">1</strain>
    </source>
</reference>
<name>A0AAD5DJ68_9CHLO</name>
<evidence type="ECO:0000313" key="3">
    <source>
        <dbReference type="Proteomes" id="UP001205105"/>
    </source>
</evidence>
<evidence type="ECO:0000256" key="1">
    <source>
        <dbReference type="SAM" id="MobiDB-lite"/>
    </source>
</evidence>
<keyword evidence="3" id="KW-1185">Reference proteome</keyword>
<sequence length="604" mass="66733">MTPKKIGQKTKSCATEADAVKFIDDQLQEAVGRGFFDPVAAAAYRTPRASLLVGVSYSVSRRRWLAERGTSTKPRPHGLPSFIRQFSSQQDAELCIFNAYQEELRLEAAAASSSGAGQHDDASSQQQRRLRPRDLMSLLPQHVDQALQRARSAAEAAATEELSPEELRAEGASTEEVEVQRRFRSYDRRFAWQSVLQPGIRGQPVPQLEHLLRGLSRQEAAAWLRHLIEGHPWLRWHLDHQPPLALSDGAADPMSALALEHVVPTPPEENMSKGSYGGRAEQVAGGWGGGPPPSIVLVAQPDVVVSAGDPRYHGMAEHWQADEDRAEERRRQLPERPCPCSPCRLERCDPLEARDVSNLVHRLMRELYTYFVEAARKKAKDQRRWSLAQARFLGALGRREEYVPASLPPVRWQAAEDADDAEDDGDSWQPEGEAPPRGFPSAATVQCLAEEAAKRFVADLPEDERPDWRPAAAALCAWMGAAQKAPEAPQAAAQPAEDQRQQQQQQAAAPPAGEQQEQRPAEEQQTAAQPAEEQQAQQAQQPAEAAQPAKRLKVVNSGLSYPYTPYLFERRKAAMKREEDARLRRAEEAAAAAVEAVAAAIAAQ</sequence>
<dbReference type="Proteomes" id="UP001205105">
    <property type="component" value="Unassembled WGS sequence"/>
</dbReference>
<feature type="compositionally biased region" description="Low complexity" evidence="1">
    <location>
        <begin position="149"/>
        <end position="161"/>
    </location>
</feature>